<reference evidence="1 2" key="1">
    <citation type="submission" date="2019-05" db="EMBL/GenBank/DDBJ databases">
        <title>Another draft genome of Portunus trituberculatus and its Hox gene families provides insights of decapod evolution.</title>
        <authorList>
            <person name="Jeong J.-H."/>
            <person name="Song I."/>
            <person name="Kim S."/>
            <person name="Choi T."/>
            <person name="Kim D."/>
            <person name="Ryu S."/>
            <person name="Kim W."/>
        </authorList>
    </citation>
    <scope>NUCLEOTIDE SEQUENCE [LARGE SCALE GENOMIC DNA]</scope>
    <source>
        <tissue evidence="1">Muscle</tissue>
    </source>
</reference>
<accession>A0A5B7FI38</accession>
<proteinExistence type="predicted"/>
<protein>
    <submittedName>
        <fullName evidence="1">Uncharacterized protein</fullName>
    </submittedName>
</protein>
<organism evidence="1 2">
    <name type="scientific">Portunus trituberculatus</name>
    <name type="common">Swimming crab</name>
    <name type="synonym">Neptunus trituberculatus</name>
    <dbReference type="NCBI Taxonomy" id="210409"/>
    <lineage>
        <taxon>Eukaryota</taxon>
        <taxon>Metazoa</taxon>
        <taxon>Ecdysozoa</taxon>
        <taxon>Arthropoda</taxon>
        <taxon>Crustacea</taxon>
        <taxon>Multicrustacea</taxon>
        <taxon>Malacostraca</taxon>
        <taxon>Eumalacostraca</taxon>
        <taxon>Eucarida</taxon>
        <taxon>Decapoda</taxon>
        <taxon>Pleocyemata</taxon>
        <taxon>Brachyura</taxon>
        <taxon>Eubrachyura</taxon>
        <taxon>Portunoidea</taxon>
        <taxon>Portunidae</taxon>
        <taxon>Portuninae</taxon>
        <taxon>Portunus</taxon>
    </lineage>
</organism>
<evidence type="ECO:0000313" key="2">
    <source>
        <dbReference type="Proteomes" id="UP000324222"/>
    </source>
</evidence>
<keyword evidence="2" id="KW-1185">Reference proteome</keyword>
<name>A0A5B7FI38_PORTR</name>
<sequence>METHHGTEEVNGKTNVTSFFPSILYSNSQQNKWEQQTKHNKRK</sequence>
<dbReference type="Proteomes" id="UP000324222">
    <property type="component" value="Unassembled WGS sequence"/>
</dbReference>
<dbReference type="AlphaFoldDB" id="A0A5B7FI38"/>
<comment type="caution">
    <text evidence="1">The sequence shown here is derived from an EMBL/GenBank/DDBJ whole genome shotgun (WGS) entry which is preliminary data.</text>
</comment>
<gene>
    <name evidence="1" type="ORF">E2C01_040702</name>
</gene>
<evidence type="ECO:0000313" key="1">
    <source>
        <dbReference type="EMBL" id="MPC46971.1"/>
    </source>
</evidence>
<dbReference type="EMBL" id="VSRR010007472">
    <property type="protein sequence ID" value="MPC46971.1"/>
    <property type="molecule type" value="Genomic_DNA"/>
</dbReference>